<dbReference type="KEGG" id="vg:40099935"/>
<evidence type="ECO:0000256" key="1">
    <source>
        <dbReference type="SAM" id="MobiDB-lite"/>
    </source>
</evidence>
<reference evidence="2 3" key="1">
    <citation type="submission" date="2018-01" db="EMBL/GenBank/DDBJ databases">
        <authorList>
            <person name="Gentille G.M."/>
            <person name="Betsko A.J."/>
            <person name="Kukan E.N."/>
            <person name="Garlena R.A."/>
            <person name="Russell D.A."/>
            <person name="Pope W.H."/>
            <person name="Jacobs-Sera D."/>
            <person name="Hatfull G.F."/>
        </authorList>
    </citation>
    <scope>NUCLEOTIDE SEQUENCE [LARGE SCALE GENOMIC DNA]</scope>
</reference>
<organism evidence="2 3">
    <name type="scientific">Microbacterium phage Hamlet</name>
    <dbReference type="NCBI Taxonomy" id="2079583"/>
    <lineage>
        <taxon>Viruses</taxon>
        <taxon>Duplodnaviria</taxon>
        <taxon>Heunggongvirae</taxon>
        <taxon>Uroviricota</taxon>
        <taxon>Caudoviricetes</taxon>
        <taxon>Ilzatvirus</taxon>
        <taxon>Ilzatvirus hamlet</taxon>
    </lineage>
</organism>
<dbReference type="GeneID" id="40099935"/>
<proteinExistence type="predicted"/>
<sequence>MDSTSAPQPQPTFGPMVPFGPGMEPFETPEWVEIAGRRFPWDPEQGTYVGLYIEPVDHDGTLTADSYYEIEED</sequence>
<evidence type="ECO:0000313" key="3">
    <source>
        <dbReference type="Proteomes" id="UP000241477"/>
    </source>
</evidence>
<dbReference type="Proteomes" id="UP000241477">
    <property type="component" value="Segment"/>
</dbReference>
<protein>
    <submittedName>
        <fullName evidence="2">Uncharacterized protein</fullName>
    </submittedName>
</protein>
<name>A0A2L0HME0_9CAUD</name>
<keyword evidence="3" id="KW-1185">Reference proteome</keyword>
<accession>A0A2L0HME0</accession>
<dbReference type="OrthoDB" id="29056at10239"/>
<evidence type="ECO:0000313" key="2">
    <source>
        <dbReference type="EMBL" id="AUX82887.1"/>
    </source>
</evidence>
<gene>
    <name evidence="2" type="primary">51</name>
    <name evidence="2" type="ORF">PBI_HAMLET_51</name>
</gene>
<dbReference type="RefSeq" id="YP_009623152.1">
    <property type="nucleotide sequence ID" value="NC_042110.1"/>
</dbReference>
<feature type="region of interest" description="Disordered" evidence="1">
    <location>
        <begin position="1"/>
        <end position="24"/>
    </location>
</feature>
<dbReference type="EMBL" id="MG839019">
    <property type="protein sequence ID" value="AUX82887.1"/>
    <property type="molecule type" value="Genomic_DNA"/>
</dbReference>